<feature type="transmembrane region" description="Helical" evidence="2">
    <location>
        <begin position="109"/>
        <end position="127"/>
    </location>
</feature>
<dbReference type="PANTHER" id="PTHR40761:SF1">
    <property type="entry name" value="CONSERVED INTEGRAL MEMBRANE ALANINE VALINE AND LEUCINE RICH PROTEIN-RELATED"/>
    <property type="match status" value="1"/>
</dbReference>
<dbReference type="PANTHER" id="PTHR40761">
    <property type="entry name" value="CONSERVED INTEGRAL MEMBRANE ALANINE VALINE AND LEUCINE RICH PROTEIN-RELATED"/>
    <property type="match status" value="1"/>
</dbReference>
<feature type="transmembrane region" description="Helical" evidence="2">
    <location>
        <begin position="207"/>
        <end position="240"/>
    </location>
</feature>
<feature type="transmembrane region" description="Helical" evidence="2">
    <location>
        <begin position="85"/>
        <end position="103"/>
    </location>
</feature>
<feature type="region of interest" description="Disordered" evidence="1">
    <location>
        <begin position="287"/>
        <end position="322"/>
    </location>
</feature>
<keyword evidence="2" id="KW-0812">Transmembrane</keyword>
<feature type="transmembrane region" description="Helical" evidence="2">
    <location>
        <begin position="139"/>
        <end position="160"/>
    </location>
</feature>
<proteinExistence type="predicted"/>
<feature type="chain" id="PRO_5045051694" evidence="3">
    <location>
        <begin position="23"/>
        <end position="322"/>
    </location>
</feature>
<evidence type="ECO:0000256" key="2">
    <source>
        <dbReference type="SAM" id="Phobius"/>
    </source>
</evidence>
<keyword evidence="2" id="KW-0472">Membrane</keyword>
<feature type="signal peptide" evidence="3">
    <location>
        <begin position="1"/>
        <end position="22"/>
    </location>
</feature>
<accession>A0ABT0K4W0</accession>
<feature type="transmembrane region" description="Helical" evidence="2">
    <location>
        <begin position="55"/>
        <end position="73"/>
    </location>
</feature>
<protein>
    <submittedName>
        <fullName evidence="4">DMT family transporter</fullName>
    </submittedName>
</protein>
<feature type="transmembrane region" description="Helical" evidence="2">
    <location>
        <begin position="260"/>
        <end position="282"/>
    </location>
</feature>
<dbReference type="RefSeq" id="WP_248826477.1">
    <property type="nucleotide sequence ID" value="NZ_JALKFT010000032.1"/>
</dbReference>
<sequence length="322" mass="33602">MPTFVPLSLLAAFLLASSAAVQQRAAARSHYVADDDARAVVPGPGHFLDLVTRPLWLVGWLLNLAGFLMQAAALHLGTLTQVQPLMVTQLVFALPLALVGTRLRMARTAWWAIAAICAGLALLLAVQDHPPAHAPLDRTRMVIATAAIAVAVVTLVGVSYARRPAARAALLGTAAGLLYALSALLLKETTDVTLTNGLHATVTRWPAYALCGVTLTSLWLGQAAFAVGPLAAAITAMTITNPTAAYALGLSVFDVPTPRQPGVTAGVAVAAGLVISGVYLLSRPAALPRPRRTAPRQPPAQRLPNRPPRPPRLPNPPPGPPC</sequence>
<organism evidence="4 5">
    <name type="scientific">Frankia umida</name>
    <dbReference type="NCBI Taxonomy" id="573489"/>
    <lineage>
        <taxon>Bacteria</taxon>
        <taxon>Bacillati</taxon>
        <taxon>Actinomycetota</taxon>
        <taxon>Actinomycetes</taxon>
        <taxon>Frankiales</taxon>
        <taxon>Frankiaceae</taxon>
        <taxon>Frankia</taxon>
    </lineage>
</organism>
<gene>
    <name evidence="4" type="ORF">MXD59_21730</name>
</gene>
<keyword evidence="3" id="KW-0732">Signal</keyword>
<keyword evidence="5" id="KW-1185">Reference proteome</keyword>
<evidence type="ECO:0000313" key="4">
    <source>
        <dbReference type="EMBL" id="MCK9878358.1"/>
    </source>
</evidence>
<dbReference type="EMBL" id="JALKFT010000032">
    <property type="protein sequence ID" value="MCK9878358.1"/>
    <property type="molecule type" value="Genomic_DNA"/>
</dbReference>
<feature type="transmembrane region" description="Helical" evidence="2">
    <location>
        <begin position="166"/>
        <end position="186"/>
    </location>
</feature>
<evidence type="ECO:0000256" key="1">
    <source>
        <dbReference type="SAM" id="MobiDB-lite"/>
    </source>
</evidence>
<name>A0ABT0K4W0_9ACTN</name>
<keyword evidence="2" id="KW-1133">Transmembrane helix</keyword>
<reference evidence="4 5" key="1">
    <citation type="submission" date="2022-04" db="EMBL/GenBank/DDBJ databases">
        <title>Genome diversity in the genus Frankia.</title>
        <authorList>
            <person name="Carlos-Shanley C."/>
            <person name="Hahn D."/>
        </authorList>
    </citation>
    <scope>NUCLEOTIDE SEQUENCE [LARGE SCALE GENOMIC DNA]</scope>
    <source>
        <strain evidence="4 5">Ag45/Mut15</strain>
    </source>
</reference>
<feature type="compositionally biased region" description="Pro residues" evidence="1">
    <location>
        <begin position="305"/>
        <end position="322"/>
    </location>
</feature>
<evidence type="ECO:0000313" key="5">
    <source>
        <dbReference type="Proteomes" id="UP001201873"/>
    </source>
</evidence>
<dbReference type="NCBIfam" id="NF038012">
    <property type="entry name" value="DMT_1"/>
    <property type="match status" value="1"/>
</dbReference>
<dbReference type="Proteomes" id="UP001201873">
    <property type="component" value="Unassembled WGS sequence"/>
</dbReference>
<evidence type="ECO:0000256" key="3">
    <source>
        <dbReference type="SAM" id="SignalP"/>
    </source>
</evidence>
<comment type="caution">
    <text evidence="4">The sequence shown here is derived from an EMBL/GenBank/DDBJ whole genome shotgun (WGS) entry which is preliminary data.</text>
</comment>